<reference evidence="2 3" key="1">
    <citation type="submission" date="2019-12" db="EMBL/GenBank/DDBJ databases">
        <title>A genome sequence resource for the geographically widespread anthracnose pathogen Colletotrichum asianum.</title>
        <authorList>
            <person name="Meng Y."/>
        </authorList>
    </citation>
    <scope>NUCLEOTIDE SEQUENCE [LARGE SCALE GENOMIC DNA]</scope>
    <source>
        <strain evidence="2 3">ICMP 18580</strain>
    </source>
</reference>
<gene>
    <name evidence="2" type="ORF">GQ607_014021</name>
</gene>
<name>A0A8H3W2G3_9PEZI</name>
<evidence type="ECO:0000256" key="1">
    <source>
        <dbReference type="SAM" id="MobiDB-lite"/>
    </source>
</evidence>
<feature type="region of interest" description="Disordered" evidence="1">
    <location>
        <begin position="41"/>
        <end position="61"/>
    </location>
</feature>
<keyword evidence="3" id="KW-1185">Reference proteome</keyword>
<accession>A0A8H3W2G3</accession>
<dbReference type="Proteomes" id="UP000434172">
    <property type="component" value="Unassembled WGS sequence"/>
</dbReference>
<protein>
    <submittedName>
        <fullName evidence="2">Uncharacterized protein</fullName>
    </submittedName>
</protein>
<dbReference type="AlphaFoldDB" id="A0A8H3W2G3"/>
<sequence length="152" mass="16689">MFHGFALFTSAMLPSQTPLQKFEHRLVRNCLQTLAGNAMQPLPDGGQQASPHTEIAKPSVDGNQDGILIPIIELEHWLYCVELENWTNKIMASNCKLPLTLAPTIKGIDQGLINATTALSLVKLSTCRRFLSLSSFPATEGRASTLFGVIRR</sequence>
<evidence type="ECO:0000313" key="3">
    <source>
        <dbReference type="Proteomes" id="UP000434172"/>
    </source>
</evidence>
<organism evidence="2 3">
    <name type="scientific">Colletotrichum asianum</name>
    <dbReference type="NCBI Taxonomy" id="702518"/>
    <lineage>
        <taxon>Eukaryota</taxon>
        <taxon>Fungi</taxon>
        <taxon>Dikarya</taxon>
        <taxon>Ascomycota</taxon>
        <taxon>Pezizomycotina</taxon>
        <taxon>Sordariomycetes</taxon>
        <taxon>Hypocreomycetidae</taxon>
        <taxon>Glomerellales</taxon>
        <taxon>Glomerellaceae</taxon>
        <taxon>Colletotrichum</taxon>
        <taxon>Colletotrichum gloeosporioides species complex</taxon>
    </lineage>
</organism>
<evidence type="ECO:0000313" key="2">
    <source>
        <dbReference type="EMBL" id="KAF0318734.1"/>
    </source>
</evidence>
<proteinExistence type="predicted"/>
<comment type="caution">
    <text evidence="2">The sequence shown here is derived from an EMBL/GenBank/DDBJ whole genome shotgun (WGS) entry which is preliminary data.</text>
</comment>
<dbReference type="EMBL" id="WOWK01000105">
    <property type="protein sequence ID" value="KAF0318734.1"/>
    <property type="molecule type" value="Genomic_DNA"/>
</dbReference>